<dbReference type="EMBL" id="JARBHB010000006">
    <property type="protein sequence ID" value="KAJ8880273.1"/>
    <property type="molecule type" value="Genomic_DNA"/>
</dbReference>
<evidence type="ECO:0008006" key="4">
    <source>
        <dbReference type="Google" id="ProtNLM"/>
    </source>
</evidence>
<dbReference type="InterPro" id="IPR036397">
    <property type="entry name" value="RNaseH_sf"/>
</dbReference>
<reference evidence="2 3" key="1">
    <citation type="submission" date="2023-02" db="EMBL/GenBank/DDBJ databases">
        <title>LHISI_Scaffold_Assembly.</title>
        <authorList>
            <person name="Stuart O.P."/>
            <person name="Cleave R."/>
            <person name="Magrath M.J.L."/>
            <person name="Mikheyev A.S."/>
        </authorList>
    </citation>
    <scope>NUCLEOTIDE SEQUENCE [LARGE SCALE GENOMIC DNA]</scope>
    <source>
        <strain evidence="2">Daus_M_001</strain>
        <tissue evidence="2">Leg muscle</tissue>
    </source>
</reference>
<evidence type="ECO:0000256" key="1">
    <source>
        <dbReference type="SAM" id="MobiDB-lite"/>
    </source>
</evidence>
<keyword evidence="3" id="KW-1185">Reference proteome</keyword>
<evidence type="ECO:0000313" key="2">
    <source>
        <dbReference type="EMBL" id="KAJ8880273.1"/>
    </source>
</evidence>
<protein>
    <recommendedName>
        <fullName evidence="4">Tc1-like transposase DDE domain-containing protein</fullName>
    </recommendedName>
</protein>
<accession>A0ABQ9H7L6</accession>
<dbReference type="Gene3D" id="3.30.420.10">
    <property type="entry name" value="Ribonuclease H-like superfamily/Ribonuclease H"/>
    <property type="match status" value="1"/>
</dbReference>
<comment type="caution">
    <text evidence="2">The sequence shown here is derived from an EMBL/GenBank/DDBJ whole genome shotgun (WGS) entry which is preliminary data.</text>
</comment>
<proteinExistence type="predicted"/>
<dbReference type="Proteomes" id="UP001159363">
    <property type="component" value="Chromosome 5"/>
</dbReference>
<gene>
    <name evidence="2" type="ORF">PR048_016739</name>
</gene>
<organism evidence="2 3">
    <name type="scientific">Dryococelus australis</name>
    <dbReference type="NCBI Taxonomy" id="614101"/>
    <lineage>
        <taxon>Eukaryota</taxon>
        <taxon>Metazoa</taxon>
        <taxon>Ecdysozoa</taxon>
        <taxon>Arthropoda</taxon>
        <taxon>Hexapoda</taxon>
        <taxon>Insecta</taxon>
        <taxon>Pterygota</taxon>
        <taxon>Neoptera</taxon>
        <taxon>Polyneoptera</taxon>
        <taxon>Phasmatodea</taxon>
        <taxon>Verophasmatodea</taxon>
        <taxon>Anareolatae</taxon>
        <taxon>Phasmatidae</taxon>
        <taxon>Eurycanthinae</taxon>
        <taxon>Dryococelus</taxon>
    </lineage>
</organism>
<feature type="compositionally biased region" description="Basic and acidic residues" evidence="1">
    <location>
        <begin position="316"/>
        <end position="332"/>
    </location>
</feature>
<name>A0ABQ9H7L6_9NEOP</name>
<evidence type="ECO:0000313" key="3">
    <source>
        <dbReference type="Proteomes" id="UP001159363"/>
    </source>
</evidence>
<feature type="region of interest" description="Disordered" evidence="1">
    <location>
        <begin position="315"/>
        <end position="335"/>
    </location>
</feature>
<sequence>MSFRFAVPLSPYLRLLMKNAADLNTRLSSVESVSYFSSLKLLAFQITENGPLVFVRGSMNTEAYCNILDNEMLPTLWRFYGMDPCYFQDDNVRCHVSRATMQWYTDNNVRRLDWPVQSPDLNPIEHLWGELDRRARARQVRPKSIAQLMEWRRIPVDVLQTLVESMPDRVAAVIAARVTMEYKANENNEDTGIQYDGTLPPLLRRLSVRQKKYREKRRKRTKPFVVTSQVCKEYDEKKIKKKERKEQVKTKKKGRMAKEEAELHVSAGNHAPLAGEALLCSELELHKQWPCNILPALNSCTQAGWKVHCLRSPMAKPEHTQHPPGQHADHHKSDRTRRTCFANWRRSEGIHHSARRHRHSSVERRGGRRAVTLNLSIPPSLSLSASIRCKHVRSGRGGGGLCSCIVEMSRENRAACESFTRTYKHSDHKLYDVFDSSNERSSGICPAYCYLRIAQLTEMPKPRDSCVCLVSDVTTTALHDHRLKTTNIGVPTSNCFAASTSSENGEYTAVTAIHTNDEGATGVNKTAVVVYSMMSATHDHRLDLKEDAGARFPWPRTRGRGSLAVRLLASNLGEPVSIPGGVAPRIFARANCAGRCRLSAGFVGDPRVPPPCFPFPHGFTLIGSQCQQDGVDGRQHAGNASCQSDSVQPIGLISRQVIMTYNGIKRGVFVRHDVMRRGWGESLPRLSGTTVAWGGGGADGAEVVGWLYRGEGCDLQLFTSVDGSELREGTAFVTATHLPQPGGAVWPTLQTKRRTHGPAHEQKFQEIDVVANFVRTYLGDCNFKQTSIIYVGYKLAQQHLKLGLNCSHHMPGLLHASPKDMPHGKARIVAEKFGITNVVTYEPYVRRKQDGMSYDFCAFVPHATSRPHYARWPSPNNAGRWAAAEFIAIFLRSRYICRHIQQGGDASQEPSGATASPLLSVIHELPIRREATGQRACRSGGGVVEVGHPPIAPDSSPVPAAARIVSLSTSAFEVDLALYIQSAKRGKIRDG</sequence>